<gene>
    <name evidence="2" type="ORF">SCLCIDRAFT_13522</name>
</gene>
<reference evidence="3" key="2">
    <citation type="submission" date="2015-01" db="EMBL/GenBank/DDBJ databases">
        <title>Evolutionary Origins and Diversification of the Mycorrhizal Mutualists.</title>
        <authorList>
            <consortium name="DOE Joint Genome Institute"/>
            <consortium name="Mycorrhizal Genomics Consortium"/>
            <person name="Kohler A."/>
            <person name="Kuo A."/>
            <person name="Nagy L.G."/>
            <person name="Floudas D."/>
            <person name="Copeland A."/>
            <person name="Barry K.W."/>
            <person name="Cichocki N."/>
            <person name="Veneault-Fourrey C."/>
            <person name="LaButti K."/>
            <person name="Lindquist E.A."/>
            <person name="Lipzen A."/>
            <person name="Lundell T."/>
            <person name="Morin E."/>
            <person name="Murat C."/>
            <person name="Riley R."/>
            <person name="Ohm R."/>
            <person name="Sun H."/>
            <person name="Tunlid A."/>
            <person name="Henrissat B."/>
            <person name="Grigoriev I.V."/>
            <person name="Hibbett D.S."/>
            <person name="Martin F."/>
        </authorList>
    </citation>
    <scope>NUCLEOTIDE SEQUENCE [LARGE SCALE GENOMIC DNA]</scope>
    <source>
        <strain evidence="3">Foug A</strain>
    </source>
</reference>
<protein>
    <submittedName>
        <fullName evidence="2">Uncharacterized protein</fullName>
    </submittedName>
</protein>
<sequence>MSRRKPVPKFIPSPPPSPPSSPGAPFRQITAQTDMPPLPEDWRDVIDRMVSKDRHLTSPNTAIDREGSSNDNDCDCETEGEQQSPVSTEFGTVRSFAFAPPSPCGSFDGEQVSRPDSPTPWARPGCKRRAQAEYRPPTPPLPRQRSRSAESGSKPPTVVTPLARSLPHPPERKPNVSPPLPAPKPIRPFPGVRKVQLPTPPPSWSTHEHPVIAYPSGHGSPPCEKTSTSCSVGTLTQTPSPSSPYSEKNLSRSMRAVSVKGEQPAQNPSVEQVRTKIELLPISKSLPTRPGVFRHALARGLSGLKRMRALVASAFLCR</sequence>
<feature type="compositionally biased region" description="Polar residues" evidence="1">
    <location>
        <begin position="81"/>
        <end position="90"/>
    </location>
</feature>
<dbReference type="OrthoDB" id="3230513at2759"/>
<name>A0A0C3EKP1_9AGAM</name>
<feature type="compositionally biased region" description="Basic and acidic residues" evidence="1">
    <location>
        <begin position="40"/>
        <end position="56"/>
    </location>
</feature>
<feature type="region of interest" description="Disordered" evidence="1">
    <location>
        <begin position="1"/>
        <end position="271"/>
    </location>
</feature>
<accession>A0A0C3EKP1</accession>
<dbReference type="Proteomes" id="UP000053989">
    <property type="component" value="Unassembled WGS sequence"/>
</dbReference>
<proteinExistence type="predicted"/>
<organism evidence="2 3">
    <name type="scientific">Scleroderma citrinum Foug A</name>
    <dbReference type="NCBI Taxonomy" id="1036808"/>
    <lineage>
        <taxon>Eukaryota</taxon>
        <taxon>Fungi</taxon>
        <taxon>Dikarya</taxon>
        <taxon>Basidiomycota</taxon>
        <taxon>Agaricomycotina</taxon>
        <taxon>Agaricomycetes</taxon>
        <taxon>Agaricomycetidae</taxon>
        <taxon>Boletales</taxon>
        <taxon>Sclerodermatineae</taxon>
        <taxon>Sclerodermataceae</taxon>
        <taxon>Scleroderma</taxon>
    </lineage>
</organism>
<dbReference type="InParanoid" id="A0A0C3EKP1"/>
<feature type="compositionally biased region" description="Pro residues" evidence="1">
    <location>
        <begin position="176"/>
        <end position="188"/>
    </location>
</feature>
<feature type="compositionally biased region" description="Pro residues" evidence="1">
    <location>
        <begin position="9"/>
        <end position="22"/>
    </location>
</feature>
<evidence type="ECO:0000313" key="2">
    <source>
        <dbReference type="EMBL" id="KIM68779.1"/>
    </source>
</evidence>
<dbReference type="AlphaFoldDB" id="A0A0C3EKP1"/>
<reference evidence="2 3" key="1">
    <citation type="submission" date="2014-04" db="EMBL/GenBank/DDBJ databases">
        <authorList>
            <consortium name="DOE Joint Genome Institute"/>
            <person name="Kuo A."/>
            <person name="Kohler A."/>
            <person name="Nagy L.G."/>
            <person name="Floudas D."/>
            <person name="Copeland A."/>
            <person name="Barry K.W."/>
            <person name="Cichocki N."/>
            <person name="Veneault-Fourrey C."/>
            <person name="LaButti K."/>
            <person name="Lindquist E.A."/>
            <person name="Lipzen A."/>
            <person name="Lundell T."/>
            <person name="Morin E."/>
            <person name="Murat C."/>
            <person name="Sun H."/>
            <person name="Tunlid A."/>
            <person name="Henrissat B."/>
            <person name="Grigoriev I.V."/>
            <person name="Hibbett D.S."/>
            <person name="Martin F."/>
            <person name="Nordberg H.P."/>
            <person name="Cantor M.N."/>
            <person name="Hua S.X."/>
        </authorList>
    </citation>
    <scope>NUCLEOTIDE SEQUENCE [LARGE SCALE GENOMIC DNA]</scope>
    <source>
        <strain evidence="2 3">Foug A</strain>
    </source>
</reference>
<feature type="compositionally biased region" description="Polar residues" evidence="1">
    <location>
        <begin position="225"/>
        <end position="252"/>
    </location>
</feature>
<dbReference type="HOGENOM" id="CLU_850261_0_0_1"/>
<keyword evidence="3" id="KW-1185">Reference proteome</keyword>
<evidence type="ECO:0000313" key="3">
    <source>
        <dbReference type="Proteomes" id="UP000053989"/>
    </source>
</evidence>
<evidence type="ECO:0000256" key="1">
    <source>
        <dbReference type="SAM" id="MobiDB-lite"/>
    </source>
</evidence>
<dbReference type="EMBL" id="KN822008">
    <property type="protein sequence ID" value="KIM68779.1"/>
    <property type="molecule type" value="Genomic_DNA"/>
</dbReference>